<feature type="compositionally biased region" description="Polar residues" evidence="1">
    <location>
        <begin position="107"/>
        <end position="117"/>
    </location>
</feature>
<dbReference type="Proteomes" id="UP000652761">
    <property type="component" value="Unassembled WGS sequence"/>
</dbReference>
<dbReference type="EMBL" id="NMUH01007237">
    <property type="protein sequence ID" value="MQM16902.1"/>
    <property type="molecule type" value="Genomic_DNA"/>
</dbReference>
<sequence length="291" mass="31515">MQAAASRRSSTRTNGVVAGSVWETRMKLDQVKGGIKVFNADDTHDDEAGAGDDEAGLRVYNLRLRRSQNDGAAEKRKRKNWSSPEAGALAVGGGGGDKTPPARLRKTQSSSASNSPKISDKTLVEAGEEKTAVTRSKFWLERVRDAWETCQHKKAVAAAVFTLIWNLSSTVARVWAVFMLVVAVRFYQQRVAAGDEVAEEDVWDGQEEAEPPPQPQQQQQLVQQRHQRWQAAAEDSKQRAGGGVGRGRVAAGGGQAAEQLLGPGRGHRQVTGPSPTKVVGGLVAREKKKWS</sequence>
<dbReference type="InterPro" id="IPR044647">
    <property type="entry name" value="RTNLB17/18/21"/>
</dbReference>
<proteinExistence type="predicted"/>
<feature type="region of interest" description="Disordered" evidence="1">
    <location>
        <begin position="1"/>
        <end position="20"/>
    </location>
</feature>
<evidence type="ECO:0000256" key="1">
    <source>
        <dbReference type="SAM" id="MobiDB-lite"/>
    </source>
</evidence>
<keyword evidence="3" id="KW-1185">Reference proteome</keyword>
<reference evidence="2" key="1">
    <citation type="submission" date="2017-07" db="EMBL/GenBank/DDBJ databases">
        <title>Taro Niue Genome Assembly and Annotation.</title>
        <authorList>
            <person name="Atibalentja N."/>
            <person name="Keating K."/>
            <person name="Fields C.J."/>
        </authorList>
    </citation>
    <scope>NUCLEOTIDE SEQUENCE</scope>
    <source>
        <strain evidence="2">Niue_2</strain>
        <tissue evidence="2">Leaf</tissue>
    </source>
</reference>
<dbReference type="PANTHER" id="PTHR46626">
    <property type="entry name" value="RETICULON-LIKE PROTEIN B17"/>
    <property type="match status" value="1"/>
</dbReference>
<feature type="region of interest" description="Disordered" evidence="1">
    <location>
        <begin position="198"/>
        <end position="291"/>
    </location>
</feature>
<evidence type="ECO:0000313" key="3">
    <source>
        <dbReference type="Proteomes" id="UP000652761"/>
    </source>
</evidence>
<feature type="compositionally biased region" description="Acidic residues" evidence="1">
    <location>
        <begin position="198"/>
        <end position="210"/>
    </location>
</feature>
<dbReference type="PANTHER" id="PTHR46626:SF1">
    <property type="entry name" value="RETICULON-LIKE PROTEIN B21"/>
    <property type="match status" value="1"/>
</dbReference>
<gene>
    <name evidence="2" type="ORF">Taro_049862</name>
</gene>
<comment type="caution">
    <text evidence="2">The sequence shown here is derived from an EMBL/GenBank/DDBJ whole genome shotgun (WGS) entry which is preliminary data.</text>
</comment>
<dbReference type="OrthoDB" id="567788at2759"/>
<name>A0A843XC71_COLES</name>
<organism evidence="2 3">
    <name type="scientific">Colocasia esculenta</name>
    <name type="common">Wild taro</name>
    <name type="synonym">Arum esculentum</name>
    <dbReference type="NCBI Taxonomy" id="4460"/>
    <lineage>
        <taxon>Eukaryota</taxon>
        <taxon>Viridiplantae</taxon>
        <taxon>Streptophyta</taxon>
        <taxon>Embryophyta</taxon>
        <taxon>Tracheophyta</taxon>
        <taxon>Spermatophyta</taxon>
        <taxon>Magnoliopsida</taxon>
        <taxon>Liliopsida</taxon>
        <taxon>Araceae</taxon>
        <taxon>Aroideae</taxon>
        <taxon>Colocasieae</taxon>
        <taxon>Colocasia</taxon>
    </lineage>
</organism>
<dbReference type="AlphaFoldDB" id="A0A843XC71"/>
<feature type="compositionally biased region" description="Gly residues" evidence="1">
    <location>
        <begin position="240"/>
        <end position="255"/>
    </location>
</feature>
<accession>A0A843XC71</accession>
<feature type="region of interest" description="Disordered" evidence="1">
    <location>
        <begin position="69"/>
        <end position="126"/>
    </location>
</feature>
<evidence type="ECO:0000313" key="2">
    <source>
        <dbReference type="EMBL" id="MQM16902.1"/>
    </source>
</evidence>
<protein>
    <submittedName>
        <fullName evidence="2">Uncharacterized protein</fullName>
    </submittedName>
</protein>